<protein>
    <submittedName>
        <fullName evidence="2">Uncharacterized protein</fullName>
    </submittedName>
</protein>
<sequence>MVGELVADEQATGTTARGDFVVHCWRPGATHVGDPFPQQGSTNGGGDLGRHTRAEEGTGYTSLRDLIGRRPRPGATWSTESSGSDEIRIKNHLVKQAAYAYLQPTPLATECRLSRPLRRVLDFVTCCCVAVESLDSCVDFLRRLFRGWRR</sequence>
<evidence type="ECO:0000313" key="2">
    <source>
        <dbReference type="EMBL" id="KAJ8490946.1"/>
    </source>
</evidence>
<keyword evidence="3" id="KW-1185">Reference proteome</keyword>
<dbReference type="PANTHER" id="PTHR34569">
    <property type="entry name" value="EXPRESSED PROTEIN"/>
    <property type="match status" value="1"/>
</dbReference>
<evidence type="ECO:0000313" key="3">
    <source>
        <dbReference type="Proteomes" id="UP001222027"/>
    </source>
</evidence>
<comment type="caution">
    <text evidence="2">The sequence shown here is derived from an EMBL/GenBank/DDBJ whole genome shotgun (WGS) entry which is preliminary data.</text>
</comment>
<dbReference type="EMBL" id="JAQQAF010000004">
    <property type="protein sequence ID" value="KAJ8490946.1"/>
    <property type="molecule type" value="Genomic_DNA"/>
</dbReference>
<gene>
    <name evidence="2" type="ORF">OPV22_012667</name>
</gene>
<organism evidence="2 3">
    <name type="scientific">Ensete ventricosum</name>
    <name type="common">Abyssinian banana</name>
    <name type="synonym">Musa ensete</name>
    <dbReference type="NCBI Taxonomy" id="4639"/>
    <lineage>
        <taxon>Eukaryota</taxon>
        <taxon>Viridiplantae</taxon>
        <taxon>Streptophyta</taxon>
        <taxon>Embryophyta</taxon>
        <taxon>Tracheophyta</taxon>
        <taxon>Spermatophyta</taxon>
        <taxon>Magnoliopsida</taxon>
        <taxon>Liliopsida</taxon>
        <taxon>Zingiberales</taxon>
        <taxon>Musaceae</taxon>
        <taxon>Ensete</taxon>
    </lineage>
</organism>
<dbReference type="AlphaFoldDB" id="A0AAV8R362"/>
<dbReference type="Proteomes" id="UP001222027">
    <property type="component" value="Unassembled WGS sequence"/>
</dbReference>
<name>A0AAV8R362_ENSVE</name>
<evidence type="ECO:0000256" key="1">
    <source>
        <dbReference type="SAM" id="MobiDB-lite"/>
    </source>
</evidence>
<dbReference type="PANTHER" id="PTHR34569:SF2">
    <property type="entry name" value="EXPRESSED PROTEIN"/>
    <property type="match status" value="1"/>
</dbReference>
<accession>A0AAV8R362</accession>
<reference evidence="2 3" key="1">
    <citation type="submission" date="2022-12" db="EMBL/GenBank/DDBJ databases">
        <title>Chromosome-scale assembly of the Ensete ventricosum genome.</title>
        <authorList>
            <person name="Dussert Y."/>
            <person name="Stocks J."/>
            <person name="Wendawek A."/>
            <person name="Woldeyes F."/>
            <person name="Nichols R.A."/>
            <person name="Borrell J.S."/>
        </authorList>
    </citation>
    <scope>NUCLEOTIDE SEQUENCE [LARGE SCALE GENOMIC DNA]</scope>
    <source>
        <strain evidence="3">cv. Maze</strain>
        <tissue evidence="2">Seeds</tissue>
    </source>
</reference>
<proteinExistence type="predicted"/>
<feature type="region of interest" description="Disordered" evidence="1">
    <location>
        <begin position="31"/>
        <end position="83"/>
    </location>
</feature>